<dbReference type="Pfam" id="PF00042">
    <property type="entry name" value="Globin"/>
    <property type="match status" value="1"/>
</dbReference>
<dbReference type="SUPFAM" id="SSF46458">
    <property type="entry name" value="Globin-like"/>
    <property type="match status" value="1"/>
</dbReference>
<dbReference type="EMBL" id="KQ434782">
    <property type="protein sequence ID" value="KZC04551.1"/>
    <property type="molecule type" value="Genomic_DNA"/>
</dbReference>
<dbReference type="STRING" id="178035.A0A154NY93"/>
<gene>
    <name evidence="9" type="ORF">WN55_00626</name>
</gene>
<comment type="similarity">
    <text evidence="6">Belongs to the globin family.</text>
</comment>
<evidence type="ECO:0000313" key="9">
    <source>
        <dbReference type="EMBL" id="KZC04551.1"/>
    </source>
</evidence>
<evidence type="ECO:0000256" key="3">
    <source>
        <dbReference type="ARBA" id="ARBA00022621"/>
    </source>
</evidence>
<evidence type="ECO:0000256" key="4">
    <source>
        <dbReference type="ARBA" id="ARBA00022723"/>
    </source>
</evidence>
<dbReference type="GO" id="GO:0005344">
    <property type="term" value="F:oxygen carrier activity"/>
    <property type="evidence" value="ECO:0007669"/>
    <property type="project" value="UniProtKB-KW"/>
</dbReference>
<keyword evidence="10" id="KW-1185">Reference proteome</keyword>
<dbReference type="InterPro" id="IPR044399">
    <property type="entry name" value="Mb-like_M"/>
</dbReference>
<organism evidence="9 10">
    <name type="scientific">Dufourea novaeangliae</name>
    <name type="common">Sweat bee</name>
    <dbReference type="NCBI Taxonomy" id="178035"/>
    <lineage>
        <taxon>Eukaryota</taxon>
        <taxon>Metazoa</taxon>
        <taxon>Ecdysozoa</taxon>
        <taxon>Arthropoda</taxon>
        <taxon>Hexapoda</taxon>
        <taxon>Insecta</taxon>
        <taxon>Pterygota</taxon>
        <taxon>Neoptera</taxon>
        <taxon>Endopterygota</taxon>
        <taxon>Hymenoptera</taxon>
        <taxon>Apocrita</taxon>
        <taxon>Aculeata</taxon>
        <taxon>Apoidea</taxon>
        <taxon>Anthophila</taxon>
        <taxon>Halictidae</taxon>
        <taxon>Rophitinae</taxon>
        <taxon>Dufourea</taxon>
    </lineage>
</organism>
<feature type="domain" description="Globin" evidence="8">
    <location>
        <begin position="22"/>
        <end position="145"/>
    </location>
</feature>
<name>A0A154NY93_DUFNO</name>
<dbReference type="PANTHER" id="PTHR47217">
    <property type="entry name" value="GLOBIN-LIKE PROTEIN"/>
    <property type="match status" value="1"/>
</dbReference>
<dbReference type="PANTHER" id="PTHR47217:SF1">
    <property type="entry name" value="GLOBIN-LIKE PROTEIN"/>
    <property type="match status" value="1"/>
</dbReference>
<dbReference type="GO" id="GO:0019825">
    <property type="term" value="F:oxygen binding"/>
    <property type="evidence" value="ECO:0007669"/>
    <property type="project" value="InterPro"/>
</dbReference>
<dbReference type="PROSITE" id="PS01033">
    <property type="entry name" value="GLOBIN"/>
    <property type="match status" value="1"/>
</dbReference>
<dbReference type="InterPro" id="IPR000971">
    <property type="entry name" value="Globin"/>
</dbReference>
<proteinExistence type="inferred from homology"/>
<reference evidence="9 10" key="1">
    <citation type="submission" date="2015-07" db="EMBL/GenBank/DDBJ databases">
        <title>The genome of Dufourea novaeangliae.</title>
        <authorList>
            <person name="Pan H."/>
            <person name="Kapheim K."/>
        </authorList>
    </citation>
    <scope>NUCLEOTIDE SEQUENCE [LARGE SCALE GENOMIC DNA]</scope>
    <source>
        <strain evidence="9">0120121106</strain>
        <tissue evidence="9">Whole body</tissue>
    </source>
</reference>
<evidence type="ECO:0000313" key="10">
    <source>
        <dbReference type="Proteomes" id="UP000076502"/>
    </source>
</evidence>
<dbReference type="InterPro" id="IPR012292">
    <property type="entry name" value="Globin/Proto"/>
</dbReference>
<evidence type="ECO:0000256" key="1">
    <source>
        <dbReference type="ARBA" id="ARBA00022448"/>
    </source>
</evidence>
<dbReference type="CDD" id="cd01040">
    <property type="entry name" value="Mb-like"/>
    <property type="match status" value="1"/>
</dbReference>
<dbReference type="AlphaFoldDB" id="A0A154NY93"/>
<dbReference type="GO" id="GO:0020037">
    <property type="term" value="F:heme binding"/>
    <property type="evidence" value="ECO:0007669"/>
    <property type="project" value="InterPro"/>
</dbReference>
<accession>A0A154NY93</accession>
<dbReference type="Proteomes" id="UP000076502">
    <property type="component" value="Unassembled WGS sequence"/>
</dbReference>
<sequence>METFLRLFGISSNDNRIDQATGLTEKQKRLVQNTWAVVRKDEVGSGIAVMTAFFNKYPETQRQFSAFKDIPLNELPNNKRFQAHCTSVITALSNVIDSLHDPGLMEASLIGLAERHKKRGQRKVEFQIATEIDVPELRLLASKLKPDECVRFVSLDTQYPLSDGEVQKLAREQSCFRRLIKWICQVRTVTKNTYPIVNDILERIGRVDLVACLTRLNMKASKPPKVIRDVQAADDSEDYEGITTIAVQATKPKEKASPKPAKVDSKKSNETIDKIIGNEPSH</sequence>
<evidence type="ECO:0000256" key="5">
    <source>
        <dbReference type="ARBA" id="ARBA00023004"/>
    </source>
</evidence>
<keyword evidence="5" id="KW-0408">Iron</keyword>
<dbReference type="OrthoDB" id="436496at2759"/>
<keyword evidence="3 6" id="KW-0561">Oxygen transport</keyword>
<feature type="region of interest" description="Disordered" evidence="7">
    <location>
        <begin position="249"/>
        <end position="282"/>
    </location>
</feature>
<keyword evidence="2 6" id="KW-0349">Heme</keyword>
<dbReference type="Gene3D" id="1.10.490.10">
    <property type="entry name" value="Globins"/>
    <property type="match status" value="1"/>
</dbReference>
<keyword evidence="4" id="KW-0479">Metal-binding</keyword>
<evidence type="ECO:0000259" key="8">
    <source>
        <dbReference type="PROSITE" id="PS01033"/>
    </source>
</evidence>
<evidence type="ECO:0000256" key="6">
    <source>
        <dbReference type="RuleBase" id="RU000356"/>
    </source>
</evidence>
<dbReference type="PRINTS" id="PR00188">
    <property type="entry name" value="PLANTGLOBIN"/>
</dbReference>
<dbReference type="InterPro" id="IPR009050">
    <property type="entry name" value="Globin-like_sf"/>
</dbReference>
<evidence type="ECO:0000256" key="2">
    <source>
        <dbReference type="ARBA" id="ARBA00022617"/>
    </source>
</evidence>
<dbReference type="GO" id="GO:0046872">
    <property type="term" value="F:metal ion binding"/>
    <property type="evidence" value="ECO:0007669"/>
    <property type="project" value="UniProtKB-KW"/>
</dbReference>
<keyword evidence="1 6" id="KW-0813">Transport</keyword>
<evidence type="ECO:0000256" key="7">
    <source>
        <dbReference type="SAM" id="MobiDB-lite"/>
    </source>
</evidence>
<protein>
    <submittedName>
        <fullName evidence="9">Globin</fullName>
    </submittedName>
</protein>
<feature type="compositionally biased region" description="Basic and acidic residues" evidence="7">
    <location>
        <begin position="251"/>
        <end position="273"/>
    </location>
</feature>